<protein>
    <recommendedName>
        <fullName evidence="4">TadF protein</fullName>
    </recommendedName>
</protein>
<name>Q65RN1_MANSM</name>
<keyword evidence="3" id="KW-1185">Reference proteome</keyword>
<evidence type="ECO:0008006" key="4">
    <source>
        <dbReference type="Google" id="ProtNLM"/>
    </source>
</evidence>
<keyword evidence="1" id="KW-0812">Transmembrane</keyword>
<dbReference type="HOGENOM" id="CLU_095582_2_0_6"/>
<gene>
    <name evidence="2" type="ordered locus">MS1772</name>
</gene>
<dbReference type="eggNOG" id="ENOG5032PPT">
    <property type="taxonomic scope" value="Bacteria"/>
</dbReference>
<evidence type="ECO:0000313" key="3">
    <source>
        <dbReference type="Proteomes" id="UP000000607"/>
    </source>
</evidence>
<organism evidence="2 3">
    <name type="scientific">Mannheimia succiniciproducens (strain KCTC 0769BP / MBEL55E)</name>
    <dbReference type="NCBI Taxonomy" id="221988"/>
    <lineage>
        <taxon>Bacteria</taxon>
        <taxon>Pseudomonadati</taxon>
        <taxon>Pseudomonadota</taxon>
        <taxon>Gammaproteobacteria</taxon>
        <taxon>Pasteurellales</taxon>
        <taxon>Pasteurellaceae</taxon>
        <taxon>Basfia</taxon>
    </lineage>
</organism>
<keyword evidence="1" id="KW-1133">Transmembrane helix</keyword>
<dbReference type="Pfam" id="PF16964">
    <property type="entry name" value="TadF"/>
    <property type="match status" value="1"/>
</dbReference>
<evidence type="ECO:0000256" key="1">
    <source>
        <dbReference type="SAM" id="Phobius"/>
    </source>
</evidence>
<dbReference type="InterPro" id="IPR031582">
    <property type="entry name" value="TadF"/>
</dbReference>
<dbReference type="KEGG" id="msu:MS1772"/>
<dbReference type="Proteomes" id="UP000000607">
    <property type="component" value="Chromosome"/>
</dbReference>
<reference evidence="2 3" key="1">
    <citation type="journal article" date="2004" name="Nat. Biotechnol.">
        <title>The genome sequence of the capnophilic rumen bacterium Mannheimia succiniciproducens.</title>
        <authorList>
            <person name="Hong S.H."/>
            <person name="Kim J.S."/>
            <person name="Lee S.Y."/>
            <person name="In Y.H."/>
            <person name="Choi S.S."/>
            <person name="Rih J.-K."/>
            <person name="Kim C.H."/>
            <person name="Jeong H."/>
            <person name="Hur C.G."/>
            <person name="Kim J.J."/>
        </authorList>
    </citation>
    <scope>NUCLEOTIDE SEQUENCE [LARGE SCALE GENOMIC DNA]</scope>
    <source>
        <strain evidence="3">KCTC 0769BP / MBEL55E</strain>
    </source>
</reference>
<sequence length="200" mass="22856">MWCKNMNVLHSDTTISPLRRFIRQQRGSVTIEFVFMLILLILILAFMTDLAMLRSTTGRLDNISYSLANILRERTQLYDGKENLATENVNRDVNNFKLLAKRMAFGDKNSNKEIYVVLEYLAPQNSVYRIIGDSAKCEPYDSLQGLENLSPRSEINDTRKIPLYQVTVCVPNYSFFSALVPGVAKNMKETIRSSSITVSR</sequence>
<evidence type="ECO:0000313" key="2">
    <source>
        <dbReference type="EMBL" id="AAU38379.1"/>
    </source>
</evidence>
<dbReference type="STRING" id="221988.MS1772"/>
<accession>Q65RN1</accession>
<proteinExistence type="predicted"/>
<keyword evidence="1" id="KW-0472">Membrane</keyword>
<dbReference type="AlphaFoldDB" id="Q65RN1"/>
<dbReference type="EMBL" id="AE016827">
    <property type="protein sequence ID" value="AAU38379.1"/>
    <property type="molecule type" value="Genomic_DNA"/>
</dbReference>
<feature type="transmembrane region" description="Helical" evidence="1">
    <location>
        <begin position="29"/>
        <end position="47"/>
    </location>
</feature>